<protein>
    <submittedName>
        <fullName evidence="2">Uncharacterized protein</fullName>
    </submittedName>
</protein>
<dbReference type="EMBL" id="CVMT01000001">
    <property type="protein sequence ID" value="CRG83264.1"/>
    <property type="molecule type" value="Genomic_DNA"/>
</dbReference>
<feature type="region of interest" description="Disordered" evidence="1">
    <location>
        <begin position="93"/>
        <end position="122"/>
    </location>
</feature>
<dbReference type="OrthoDB" id="4149149at2759"/>
<name>A0A0U1LJS4_TALIS</name>
<evidence type="ECO:0000256" key="1">
    <source>
        <dbReference type="SAM" id="MobiDB-lite"/>
    </source>
</evidence>
<reference evidence="2 3" key="1">
    <citation type="submission" date="2015-04" db="EMBL/GenBank/DDBJ databases">
        <authorList>
            <person name="Syromyatnikov M.Y."/>
            <person name="Popov V.N."/>
        </authorList>
    </citation>
    <scope>NUCLEOTIDE SEQUENCE [LARGE SCALE GENOMIC DNA]</scope>
    <source>
        <strain evidence="2">WF-38-12</strain>
    </source>
</reference>
<gene>
    <name evidence="2" type="ORF">PISL3812_00615</name>
</gene>
<dbReference type="AlphaFoldDB" id="A0A0U1LJS4"/>
<dbReference type="Proteomes" id="UP000054383">
    <property type="component" value="Unassembled WGS sequence"/>
</dbReference>
<evidence type="ECO:0000313" key="3">
    <source>
        <dbReference type="Proteomes" id="UP000054383"/>
    </source>
</evidence>
<accession>A0A0U1LJS4</accession>
<dbReference type="OMA" id="ANEAFAW"/>
<sequence>MDSTTEFEIDTMILDYMCSKAILETVTKRAEELAGRPPIEESNILPLFDTWKQLSSTKHAGREISHDLQAKLQLITVAVLFVYRFRNSRWSAPRRRDEQNAQNGAQRMDWQSHGENSTSAAAVAEAEDTDFQVLLSNVEIPQQDRATDTRQMTSLLEILPDFKKLCAMLSSILSPEGGCNYMHLAARFMLQSVLEQHAVFGKSSADIIEDAFSWQPEIDPDEWSNVRSSYLAILQPDDNKEEPLLSSHLARVAQQFPVFEFEAMITVRLREMLDKLETPMLVKLETGQLGDWDPSTFRLSNTRLPTHMQQGSS</sequence>
<proteinExistence type="predicted"/>
<organism evidence="2 3">
    <name type="scientific">Talaromyces islandicus</name>
    <name type="common">Penicillium islandicum</name>
    <dbReference type="NCBI Taxonomy" id="28573"/>
    <lineage>
        <taxon>Eukaryota</taxon>
        <taxon>Fungi</taxon>
        <taxon>Dikarya</taxon>
        <taxon>Ascomycota</taxon>
        <taxon>Pezizomycotina</taxon>
        <taxon>Eurotiomycetes</taxon>
        <taxon>Eurotiomycetidae</taxon>
        <taxon>Eurotiales</taxon>
        <taxon>Trichocomaceae</taxon>
        <taxon>Talaromyces</taxon>
        <taxon>Talaromyces sect. Islandici</taxon>
    </lineage>
</organism>
<evidence type="ECO:0000313" key="2">
    <source>
        <dbReference type="EMBL" id="CRG83264.1"/>
    </source>
</evidence>
<keyword evidence="3" id="KW-1185">Reference proteome</keyword>